<evidence type="ECO:0000259" key="2">
    <source>
        <dbReference type="Pfam" id="PF00534"/>
    </source>
</evidence>
<keyword evidence="1" id="KW-0808">Transferase</keyword>
<evidence type="ECO:0000313" key="4">
    <source>
        <dbReference type="Proteomes" id="UP001165381"/>
    </source>
</evidence>
<dbReference type="InterPro" id="IPR001296">
    <property type="entry name" value="Glyco_trans_1"/>
</dbReference>
<protein>
    <submittedName>
        <fullName evidence="3">Glycosyltransferase family 4 protein</fullName>
    </submittedName>
</protein>
<organism evidence="3 4">
    <name type="scientific">Jejuia spongiicola</name>
    <dbReference type="NCBI Taxonomy" id="2942207"/>
    <lineage>
        <taxon>Bacteria</taxon>
        <taxon>Pseudomonadati</taxon>
        <taxon>Bacteroidota</taxon>
        <taxon>Flavobacteriia</taxon>
        <taxon>Flavobacteriales</taxon>
        <taxon>Flavobacteriaceae</taxon>
        <taxon>Jejuia</taxon>
    </lineage>
</organism>
<dbReference type="PANTHER" id="PTHR46401">
    <property type="entry name" value="GLYCOSYLTRANSFERASE WBBK-RELATED"/>
    <property type="match status" value="1"/>
</dbReference>
<dbReference type="EMBL" id="JAMFLZ010000002">
    <property type="protein sequence ID" value="MCL6294421.1"/>
    <property type="molecule type" value="Genomic_DNA"/>
</dbReference>
<dbReference type="PANTHER" id="PTHR46401:SF2">
    <property type="entry name" value="GLYCOSYLTRANSFERASE WBBK-RELATED"/>
    <property type="match status" value="1"/>
</dbReference>
<dbReference type="SUPFAM" id="SSF53756">
    <property type="entry name" value="UDP-Glycosyltransferase/glycogen phosphorylase"/>
    <property type="match status" value="1"/>
</dbReference>
<keyword evidence="4" id="KW-1185">Reference proteome</keyword>
<evidence type="ECO:0000256" key="1">
    <source>
        <dbReference type="ARBA" id="ARBA00022679"/>
    </source>
</evidence>
<comment type="caution">
    <text evidence="3">The sequence shown here is derived from an EMBL/GenBank/DDBJ whole genome shotgun (WGS) entry which is preliminary data.</text>
</comment>
<evidence type="ECO:0000313" key="3">
    <source>
        <dbReference type="EMBL" id="MCL6294421.1"/>
    </source>
</evidence>
<accession>A0ABT0QBQ7</accession>
<gene>
    <name evidence="3" type="ORF">M3P09_05410</name>
</gene>
<reference evidence="3" key="1">
    <citation type="submission" date="2022-05" db="EMBL/GenBank/DDBJ databases">
        <authorList>
            <person name="Park J.-S."/>
        </authorList>
    </citation>
    <scope>NUCLEOTIDE SEQUENCE</scope>
    <source>
        <strain evidence="3">2012CJ34-3</strain>
    </source>
</reference>
<sequence length="374" mass="43296">MKFIDLSYHGSYYNLSCEEYLKKAESNVKYASYLKDKYSIIFIFHSNSNKKIEEKGITYDFRKKKINSKVLLPLKLSLIIKKHSPDVILVHSILYIHFAALLRFFMPKKTVILIQNHGELPPVSLVKKKLIRYCDKYIDGYLFTSKRMGLPWINDNLITASNKVYEVMEGSTSFLQKNRTICKEELGVSLTQPVFIWVGRLNANKDPMCVLEALKQFKSFENNFEFYMFYHTTELLDMVKAFIVTNDLQENVFLKGNIKHEALEQWYNAADYYISASHKEGSGYALCEAMACGCVPIVSNIPSFYYMTNEGYAGLLFEKGNINDLCDKLQETINLNKEELRNRVTNVFKNRLSFEAIADGIYSIIQNVLSKNKL</sequence>
<dbReference type="Pfam" id="PF00534">
    <property type="entry name" value="Glycos_transf_1"/>
    <property type="match status" value="1"/>
</dbReference>
<feature type="domain" description="Glycosyl transferase family 1" evidence="2">
    <location>
        <begin position="183"/>
        <end position="345"/>
    </location>
</feature>
<dbReference type="RefSeq" id="WP_249972318.1">
    <property type="nucleotide sequence ID" value="NZ_JAMFLZ010000002.1"/>
</dbReference>
<dbReference type="CDD" id="cd03801">
    <property type="entry name" value="GT4_PimA-like"/>
    <property type="match status" value="1"/>
</dbReference>
<dbReference type="Proteomes" id="UP001165381">
    <property type="component" value="Unassembled WGS sequence"/>
</dbReference>
<name>A0ABT0QBQ7_9FLAO</name>
<dbReference type="Gene3D" id="3.40.50.2000">
    <property type="entry name" value="Glycogen Phosphorylase B"/>
    <property type="match status" value="2"/>
</dbReference>
<proteinExistence type="predicted"/>